<name>A0ABT1V4F2_9ACTN</name>
<accession>A0ABT1V4F2</accession>
<dbReference type="Pfam" id="PF19054">
    <property type="entry name" value="DUF5753"/>
    <property type="match status" value="1"/>
</dbReference>
<organism evidence="2 3">
    <name type="scientific">Streptomyces rugosispiralis</name>
    <dbReference type="NCBI Taxonomy" id="2967341"/>
    <lineage>
        <taxon>Bacteria</taxon>
        <taxon>Bacillati</taxon>
        <taxon>Actinomycetota</taxon>
        <taxon>Actinomycetes</taxon>
        <taxon>Kitasatosporales</taxon>
        <taxon>Streptomycetaceae</taxon>
        <taxon>Streptomyces</taxon>
    </lineage>
</organism>
<dbReference type="Proteomes" id="UP001204746">
    <property type="component" value="Unassembled WGS sequence"/>
</dbReference>
<feature type="domain" description="DUF5753" evidence="1">
    <location>
        <begin position="154"/>
        <end position="206"/>
    </location>
</feature>
<dbReference type="RefSeq" id="WP_256653123.1">
    <property type="nucleotide sequence ID" value="NZ_JANIAA010000023.1"/>
</dbReference>
<proteinExistence type="predicted"/>
<dbReference type="InterPro" id="IPR036162">
    <property type="entry name" value="Resolvase-like_N_sf"/>
</dbReference>
<keyword evidence="3" id="KW-1185">Reference proteome</keyword>
<reference evidence="2 3" key="1">
    <citation type="submission" date="2022-07" db="EMBL/GenBank/DDBJ databases">
        <authorList>
            <person name="Phongsopitanun W."/>
            <person name="Tanasupawat S."/>
        </authorList>
    </citation>
    <scope>NUCLEOTIDE SEQUENCE [LARGE SCALE GENOMIC DNA]</scope>
    <source>
        <strain evidence="2 3">RCU-064</strain>
    </source>
</reference>
<dbReference type="EMBL" id="JANIAA010000023">
    <property type="protein sequence ID" value="MCQ8192260.1"/>
    <property type="molecule type" value="Genomic_DNA"/>
</dbReference>
<protein>
    <submittedName>
        <fullName evidence="2">Scr1 family TA system antitoxin-like transcriptional regulator</fullName>
    </submittedName>
</protein>
<evidence type="ECO:0000313" key="3">
    <source>
        <dbReference type="Proteomes" id="UP001204746"/>
    </source>
</evidence>
<gene>
    <name evidence="2" type="ORF">NP777_29090</name>
</gene>
<dbReference type="InterPro" id="IPR043917">
    <property type="entry name" value="DUF5753"/>
</dbReference>
<comment type="caution">
    <text evidence="2">The sequence shown here is derived from an EMBL/GenBank/DDBJ whole genome shotgun (WGS) entry which is preliminary data.</text>
</comment>
<evidence type="ECO:0000313" key="2">
    <source>
        <dbReference type="EMBL" id="MCQ8192260.1"/>
    </source>
</evidence>
<dbReference type="Gene3D" id="3.40.50.1390">
    <property type="entry name" value="Resolvase, N-terminal catalytic domain"/>
    <property type="match status" value="1"/>
</dbReference>
<evidence type="ECO:0000259" key="1">
    <source>
        <dbReference type="Pfam" id="PF19054"/>
    </source>
</evidence>
<sequence length="215" mass="23685">MPKDLPNSTIGGIIYYDLDRLVRQPRDLEDLANVVIEVKRPAIGATSELNLVRESDCNMARVMRVMLLKQSQDTARRVARDTLTAAEVGIPIGRLGYGWVRKGEDVGTKIEEEAKAVRRIFHELVEKNGTPSSITRGLTLSGISSTGGGDWTMATAEQLRRLLEMSELPNVTVRVVPFEAGLHLGVLPGPFITLRFPLNADAVETEPPTVYPPNR</sequence>